<dbReference type="GO" id="GO:0015344">
    <property type="term" value="F:siderophore uptake transmembrane transporter activity"/>
    <property type="evidence" value="ECO:0007669"/>
    <property type="project" value="TreeGrafter"/>
</dbReference>
<evidence type="ECO:0000256" key="6">
    <source>
        <dbReference type="ARBA" id="ARBA00023136"/>
    </source>
</evidence>
<evidence type="ECO:0000313" key="9">
    <source>
        <dbReference type="EMBL" id="EMR02370.1"/>
    </source>
</evidence>
<accession>M7NKR0</accession>
<dbReference type="SUPFAM" id="SSF56935">
    <property type="entry name" value="Porins"/>
    <property type="match status" value="1"/>
</dbReference>
<organism evidence="9 10">
    <name type="scientific">Cesiribacter andamanensis AMV16</name>
    <dbReference type="NCBI Taxonomy" id="1279009"/>
    <lineage>
        <taxon>Bacteria</taxon>
        <taxon>Pseudomonadati</taxon>
        <taxon>Bacteroidota</taxon>
        <taxon>Cytophagia</taxon>
        <taxon>Cytophagales</taxon>
        <taxon>Cesiribacteraceae</taxon>
        <taxon>Cesiribacter</taxon>
    </lineage>
</organism>
<dbReference type="InterPro" id="IPR037066">
    <property type="entry name" value="Plug_dom_sf"/>
</dbReference>
<dbReference type="GO" id="GO:0009279">
    <property type="term" value="C:cell outer membrane"/>
    <property type="evidence" value="ECO:0007669"/>
    <property type="project" value="UniProtKB-SubCell"/>
</dbReference>
<evidence type="ECO:0000256" key="3">
    <source>
        <dbReference type="ARBA" id="ARBA00022452"/>
    </source>
</evidence>
<gene>
    <name evidence="9" type="ORF">ADICEAN_02519</name>
</gene>
<keyword evidence="4" id="KW-0812">Transmembrane</keyword>
<dbReference type="STRING" id="1279009.ADICEAN_02519"/>
<proteinExistence type="predicted"/>
<keyword evidence="10" id="KW-1185">Reference proteome</keyword>
<feature type="domain" description="TonB-dependent receptor plug" evidence="8">
    <location>
        <begin position="162"/>
        <end position="238"/>
    </location>
</feature>
<dbReference type="AlphaFoldDB" id="M7NKR0"/>
<dbReference type="Gene3D" id="2.170.130.10">
    <property type="entry name" value="TonB-dependent receptor, plug domain"/>
    <property type="match status" value="1"/>
</dbReference>
<dbReference type="InterPro" id="IPR008969">
    <property type="entry name" value="CarboxyPept-like_regulatory"/>
</dbReference>
<dbReference type="PANTHER" id="PTHR30069:SF29">
    <property type="entry name" value="HEMOGLOBIN AND HEMOGLOBIN-HAPTOGLOBIN-BINDING PROTEIN 1-RELATED"/>
    <property type="match status" value="1"/>
</dbReference>
<dbReference type="eggNOG" id="COG4206">
    <property type="taxonomic scope" value="Bacteria"/>
</dbReference>
<evidence type="ECO:0000256" key="5">
    <source>
        <dbReference type="ARBA" id="ARBA00022729"/>
    </source>
</evidence>
<dbReference type="Pfam" id="PF07715">
    <property type="entry name" value="Plug"/>
    <property type="match status" value="1"/>
</dbReference>
<evidence type="ECO:0000259" key="8">
    <source>
        <dbReference type="Pfam" id="PF07715"/>
    </source>
</evidence>
<dbReference type="Pfam" id="PF13715">
    <property type="entry name" value="CarbopepD_reg_2"/>
    <property type="match status" value="1"/>
</dbReference>
<evidence type="ECO:0000256" key="4">
    <source>
        <dbReference type="ARBA" id="ARBA00022692"/>
    </source>
</evidence>
<dbReference type="InterPro" id="IPR036942">
    <property type="entry name" value="Beta-barrel_TonB_sf"/>
</dbReference>
<evidence type="ECO:0000256" key="7">
    <source>
        <dbReference type="ARBA" id="ARBA00023237"/>
    </source>
</evidence>
<dbReference type="Gene3D" id="2.60.40.1120">
    <property type="entry name" value="Carboxypeptidase-like, regulatory domain"/>
    <property type="match status" value="1"/>
</dbReference>
<dbReference type="EMBL" id="AODQ01000061">
    <property type="protein sequence ID" value="EMR02370.1"/>
    <property type="molecule type" value="Genomic_DNA"/>
</dbReference>
<comment type="subcellular location">
    <subcellularLocation>
        <location evidence="1">Cell outer membrane</location>
        <topology evidence="1">Multi-pass membrane protein</topology>
    </subcellularLocation>
</comment>
<name>M7NKR0_9BACT</name>
<comment type="caution">
    <text evidence="9">The sequence shown here is derived from an EMBL/GenBank/DDBJ whole genome shotgun (WGS) entry which is preliminary data.</text>
</comment>
<dbReference type="Proteomes" id="UP000011910">
    <property type="component" value="Unassembled WGS sequence"/>
</dbReference>
<dbReference type="SUPFAM" id="SSF49464">
    <property type="entry name" value="Carboxypeptidase regulatory domain-like"/>
    <property type="match status" value="1"/>
</dbReference>
<keyword evidence="5" id="KW-0732">Signal</keyword>
<dbReference type="InterPro" id="IPR039426">
    <property type="entry name" value="TonB-dep_rcpt-like"/>
</dbReference>
<dbReference type="InterPro" id="IPR012910">
    <property type="entry name" value="Plug_dom"/>
</dbReference>
<evidence type="ECO:0000256" key="2">
    <source>
        <dbReference type="ARBA" id="ARBA00022448"/>
    </source>
</evidence>
<sequence length="819" mass="92177">MENYLKIAQGWRNFASLMKKTGPVLIFLFLLALSLQAQQRYTVSGYIRDADSGEELIGATVAVTGGGGLGATTNIYGYYALPLPAGTYTLRFQYLGYQTVERQLDLQADTRLTVALSPGEEQLQEVVITEQRPDANVTEVSMSREKLSVEAVRRVPALFGEVDVLRTIQLLPGIQTAGEGTTGLFVRGGAADQNLVLLDEATVYNASHLFGFFSVFNPDAIKNLEIYKGGIPARFGGRLSSILDIQMREGNNKEYEASGGIGLIASRLTVEGPIVPDRSSFIVSGRRTYADMFLRLSPNENVNNNTLYFYDLNAKANYILNDNNRFYLSGYFGRDVLGLEDIFSLDWGNATATARWNHLFSENLFLNTSLIYSNFSYGFEGDDGTTGFTWGSRMKEGNVKLDFTYYRNAANTLTFGLNSLYRHFGAPYITFDAATDFTVPEIADRYALENALYIGNEWKPNTTFTLEYGLRYSLFNNLGPSQVYTYQEGGERSNETITDTLYFDRLQNIQFYHGLEPRLASRYMLNSQSSLKASYNRTRQYLQVATNATAGLPIERWIPADRYIRPLIADQIALGYFRNLSQNRIEASVEVYYKWMDRLIDFKLGDQGNILFTNNIEAEALEGRGWAYGAEFLLRKNVGKTTGWIGYTLSRTMRQVPGINEGKAYPARYDRIHDASVVLTHDVSKRFSVSGTFVYSTGAAVSLPVGKAEVAGFTVPVYDDSRRNAFRMPNYHRLDLSATLKNREKPGRWWNSSWTFSIYNAYARKNPFAITFEPVYNGDPNTNPERDPIRSVEAGAVKVYLFSLIPSVTYNFELKPGKR</sequence>
<keyword evidence="3" id="KW-1134">Transmembrane beta strand</keyword>
<protein>
    <recommendedName>
        <fullName evidence="8">TonB-dependent receptor plug domain-containing protein</fullName>
    </recommendedName>
</protein>
<keyword evidence="2" id="KW-0813">Transport</keyword>
<dbReference type="PATRIC" id="fig|1279009.4.peg.2553"/>
<keyword evidence="6" id="KW-0472">Membrane</keyword>
<reference evidence="9 10" key="1">
    <citation type="journal article" date="2013" name="Genome Announc.">
        <title>Draft Genome Sequence of Cesiribacter andamanensis Strain AMV16T, Isolated from a Soil Sample from a Mud Volcano in the Andaman Islands, India.</title>
        <authorList>
            <person name="Shivaji S."/>
            <person name="Ara S."/>
            <person name="Begum Z."/>
            <person name="Srinivas T.N."/>
            <person name="Singh A."/>
            <person name="Kumar Pinnaka A."/>
        </authorList>
    </citation>
    <scope>NUCLEOTIDE SEQUENCE [LARGE SCALE GENOMIC DNA]</scope>
    <source>
        <strain evidence="9 10">AMV16</strain>
    </source>
</reference>
<dbReference type="PANTHER" id="PTHR30069">
    <property type="entry name" value="TONB-DEPENDENT OUTER MEMBRANE RECEPTOR"/>
    <property type="match status" value="1"/>
</dbReference>
<keyword evidence="7" id="KW-0998">Cell outer membrane</keyword>
<dbReference type="GO" id="GO:0044718">
    <property type="term" value="P:siderophore transmembrane transport"/>
    <property type="evidence" value="ECO:0007669"/>
    <property type="project" value="TreeGrafter"/>
</dbReference>
<dbReference type="Gene3D" id="2.40.170.20">
    <property type="entry name" value="TonB-dependent receptor, beta-barrel domain"/>
    <property type="match status" value="1"/>
</dbReference>
<evidence type="ECO:0000256" key="1">
    <source>
        <dbReference type="ARBA" id="ARBA00004571"/>
    </source>
</evidence>
<evidence type="ECO:0000313" key="10">
    <source>
        <dbReference type="Proteomes" id="UP000011910"/>
    </source>
</evidence>